<evidence type="ECO:0000256" key="1">
    <source>
        <dbReference type="SAM" id="MobiDB-lite"/>
    </source>
</evidence>
<evidence type="ECO:0000313" key="3">
    <source>
        <dbReference type="Proteomes" id="UP000765509"/>
    </source>
</evidence>
<accession>A0A9Q3HE64</accession>
<gene>
    <name evidence="2" type="ORF">O181_040727</name>
</gene>
<evidence type="ECO:0000313" key="2">
    <source>
        <dbReference type="EMBL" id="MBW0501012.1"/>
    </source>
</evidence>
<dbReference type="AlphaFoldDB" id="A0A9Q3HE64"/>
<name>A0A9Q3HE64_9BASI</name>
<dbReference type="Proteomes" id="UP000765509">
    <property type="component" value="Unassembled WGS sequence"/>
</dbReference>
<dbReference type="EMBL" id="AVOT02016102">
    <property type="protein sequence ID" value="MBW0501012.1"/>
    <property type="molecule type" value="Genomic_DNA"/>
</dbReference>
<sequence>MQDALVRTPLWSTMLKAFPRRNGLPNPKLADEQNPPNPLQQDTSVPCMPCEQTPQEPTSGLSGTQWSENSFCEPSQDNEPPIPGSSPSPEAHGDLSPFKPEPEVALTHSLEEPLPEPLRYDHISKKVTEKFL</sequence>
<protein>
    <submittedName>
        <fullName evidence="2">Uncharacterized protein</fullName>
    </submittedName>
</protein>
<feature type="region of interest" description="Disordered" evidence="1">
    <location>
        <begin position="18"/>
        <end position="120"/>
    </location>
</feature>
<reference evidence="2" key="1">
    <citation type="submission" date="2021-03" db="EMBL/GenBank/DDBJ databases">
        <title>Draft genome sequence of rust myrtle Austropuccinia psidii MF-1, a brazilian biotype.</title>
        <authorList>
            <person name="Quecine M.C."/>
            <person name="Pachon D.M.R."/>
            <person name="Bonatelli M.L."/>
            <person name="Correr F.H."/>
            <person name="Franceschini L.M."/>
            <person name="Leite T.F."/>
            <person name="Margarido G.R.A."/>
            <person name="Almeida C.A."/>
            <person name="Ferrarezi J.A."/>
            <person name="Labate C.A."/>
        </authorList>
    </citation>
    <scope>NUCLEOTIDE SEQUENCE</scope>
    <source>
        <strain evidence="2">MF-1</strain>
    </source>
</reference>
<keyword evidence="3" id="KW-1185">Reference proteome</keyword>
<proteinExistence type="predicted"/>
<comment type="caution">
    <text evidence="2">The sequence shown here is derived from an EMBL/GenBank/DDBJ whole genome shotgun (WGS) entry which is preliminary data.</text>
</comment>
<feature type="compositionally biased region" description="Polar residues" evidence="1">
    <location>
        <begin position="52"/>
        <end position="78"/>
    </location>
</feature>
<organism evidence="2 3">
    <name type="scientific">Austropuccinia psidii MF-1</name>
    <dbReference type="NCBI Taxonomy" id="1389203"/>
    <lineage>
        <taxon>Eukaryota</taxon>
        <taxon>Fungi</taxon>
        <taxon>Dikarya</taxon>
        <taxon>Basidiomycota</taxon>
        <taxon>Pucciniomycotina</taxon>
        <taxon>Pucciniomycetes</taxon>
        <taxon>Pucciniales</taxon>
        <taxon>Sphaerophragmiaceae</taxon>
        <taxon>Austropuccinia</taxon>
    </lineage>
</organism>